<comment type="subcellular location">
    <subcellularLocation>
        <location evidence="1">Nucleus</location>
        <location evidence="1">Nucleolus</location>
    </subcellularLocation>
</comment>
<keyword evidence="5" id="KW-0539">Nucleus</keyword>
<evidence type="ECO:0000313" key="8">
    <source>
        <dbReference type="Proteomes" id="UP000192596"/>
    </source>
</evidence>
<comment type="caution">
    <text evidence="7">The sequence shown here is derived from an EMBL/GenBank/DDBJ whole genome shotgun (WGS) entry which is preliminary data.</text>
</comment>
<accession>A0A1V8TA15</accession>
<dbReference type="GO" id="GO:0032040">
    <property type="term" value="C:small-subunit processome"/>
    <property type="evidence" value="ECO:0007669"/>
    <property type="project" value="TreeGrafter"/>
</dbReference>
<dbReference type="Gene3D" id="1.25.40.10">
    <property type="entry name" value="Tetratricopeptide repeat domain"/>
    <property type="match status" value="1"/>
</dbReference>
<proteinExistence type="inferred from homology"/>
<keyword evidence="8" id="KW-1185">Reference proteome</keyword>
<organism evidence="7 8">
    <name type="scientific">Cryoendolithus antarcticus</name>
    <dbReference type="NCBI Taxonomy" id="1507870"/>
    <lineage>
        <taxon>Eukaryota</taxon>
        <taxon>Fungi</taxon>
        <taxon>Dikarya</taxon>
        <taxon>Ascomycota</taxon>
        <taxon>Pezizomycotina</taxon>
        <taxon>Dothideomycetes</taxon>
        <taxon>Dothideomycetidae</taxon>
        <taxon>Cladosporiales</taxon>
        <taxon>Cladosporiaceae</taxon>
        <taxon>Cryoendolithus</taxon>
    </lineage>
</organism>
<name>A0A1V8TA15_9PEZI</name>
<reference evidence="8" key="1">
    <citation type="submission" date="2017-03" db="EMBL/GenBank/DDBJ databases">
        <title>Genomes of endolithic fungi from Antarctica.</title>
        <authorList>
            <person name="Coleine C."/>
            <person name="Masonjones S."/>
            <person name="Stajich J.E."/>
        </authorList>
    </citation>
    <scope>NUCLEOTIDE SEQUENCE [LARGE SCALE GENOMIC DNA]</scope>
    <source>
        <strain evidence="8">CCFEE 5527</strain>
    </source>
</reference>
<evidence type="ECO:0000256" key="5">
    <source>
        <dbReference type="ARBA" id="ARBA00023242"/>
    </source>
</evidence>
<dbReference type="PANTHER" id="PTHR23271:SF1">
    <property type="entry name" value="U3 SMALL NUCLEOLAR RNA-ASSOCIATED PROTEIN 6 HOMOLOG"/>
    <property type="match status" value="1"/>
</dbReference>
<dbReference type="STRING" id="1507870.A0A1V8TA15"/>
<dbReference type="InParanoid" id="A0A1V8TA15"/>
<dbReference type="GO" id="GO:0034388">
    <property type="term" value="C:Pwp2p-containing subcomplex of 90S preribosome"/>
    <property type="evidence" value="ECO:0007669"/>
    <property type="project" value="TreeGrafter"/>
</dbReference>
<gene>
    <name evidence="7" type="ORF">B0A48_06994</name>
</gene>
<sequence length="439" mass="48997">MSAASDRARYYLERSVPELQLFSRLALFTPAEITAIARKRSDFEHVLNSNGSTPRDYIRYATYEMNLDALRKKRCKRLGVKGRVGEQQWSGQRTVFFIFERGVKKFPGEKGLWNEYISFCTQARANKKLAKVFTAVLRLRPRDWAMWVRAAKYYAEVQGDIGTARSYLQRGLRFCPEERRLWIEYARLEMGYLGKLAARRRILGLEGREEKTEEEQGSEDVIALPEISAEDMRGDEMKGVEEVDVNALVRLKDAPAYTGAIPMAIFDAGMKQFGDEVGFAVQFFELVALYESVPAAKTVLEHIHNRIQSAGPESAELVVCEAILHTFGIETTSAEFPAALSASLGTLKRGTLHLPAAEHARLGERAVQYLATCLQHDGELDEGIQQVLEASIARHARLVDTGSSGRHEQLDVLADSLAHEGRIAAAGVLRAIATSQTAT</sequence>
<dbReference type="PANTHER" id="PTHR23271">
    <property type="entry name" value="HEPATOCELLULAR CARCINOMA-ASSOCIATED ANTIGEN 66"/>
    <property type="match status" value="1"/>
</dbReference>
<dbReference type="InterPro" id="IPR013949">
    <property type="entry name" value="Utp6"/>
</dbReference>
<evidence type="ECO:0000313" key="7">
    <source>
        <dbReference type="EMBL" id="OQO08199.1"/>
    </source>
</evidence>
<dbReference type="Pfam" id="PF08640">
    <property type="entry name" value="U3_assoc_6"/>
    <property type="match status" value="1"/>
</dbReference>
<dbReference type="GO" id="GO:0000462">
    <property type="term" value="P:maturation of SSU-rRNA from tricistronic rRNA transcript (SSU-rRNA, 5.8S rRNA, LSU-rRNA)"/>
    <property type="evidence" value="ECO:0007669"/>
    <property type="project" value="InterPro"/>
</dbReference>
<dbReference type="InterPro" id="IPR003107">
    <property type="entry name" value="HAT"/>
</dbReference>
<protein>
    <recommendedName>
        <fullName evidence="6">U3 small nucleolar RNA-associated protein 6 N-terminal domain-containing protein</fullName>
    </recommendedName>
</protein>
<keyword evidence="4" id="KW-0677">Repeat</keyword>
<dbReference type="InterPro" id="IPR055347">
    <property type="entry name" value="UTP6_N"/>
</dbReference>
<comment type="similarity">
    <text evidence="2">Belongs to the UTP6 family.</text>
</comment>
<evidence type="ECO:0000256" key="2">
    <source>
        <dbReference type="ARBA" id="ARBA00010734"/>
    </source>
</evidence>
<dbReference type="SUPFAM" id="SSF48452">
    <property type="entry name" value="TPR-like"/>
    <property type="match status" value="1"/>
</dbReference>
<dbReference type="InterPro" id="IPR011990">
    <property type="entry name" value="TPR-like_helical_dom_sf"/>
</dbReference>
<evidence type="ECO:0000256" key="3">
    <source>
        <dbReference type="ARBA" id="ARBA00022552"/>
    </source>
</evidence>
<dbReference type="Proteomes" id="UP000192596">
    <property type="component" value="Unassembled WGS sequence"/>
</dbReference>
<dbReference type="AlphaFoldDB" id="A0A1V8TA15"/>
<dbReference type="SMART" id="SM00386">
    <property type="entry name" value="HAT"/>
    <property type="match status" value="3"/>
</dbReference>
<dbReference type="OrthoDB" id="28112at2759"/>
<dbReference type="EMBL" id="NAJO01000013">
    <property type="protein sequence ID" value="OQO08199.1"/>
    <property type="molecule type" value="Genomic_DNA"/>
</dbReference>
<dbReference type="GO" id="GO:0030515">
    <property type="term" value="F:snoRNA binding"/>
    <property type="evidence" value="ECO:0007669"/>
    <property type="project" value="InterPro"/>
</dbReference>
<dbReference type="Pfam" id="PF13428">
    <property type="entry name" value="TPR_14"/>
    <property type="match status" value="1"/>
</dbReference>
<evidence type="ECO:0000256" key="4">
    <source>
        <dbReference type="ARBA" id="ARBA00022737"/>
    </source>
</evidence>
<evidence type="ECO:0000256" key="1">
    <source>
        <dbReference type="ARBA" id="ARBA00004604"/>
    </source>
</evidence>
<evidence type="ECO:0000259" key="6">
    <source>
        <dbReference type="Pfam" id="PF08640"/>
    </source>
</evidence>
<keyword evidence="3" id="KW-0698">rRNA processing</keyword>
<dbReference type="FunCoup" id="A0A1V8TA15">
    <property type="interactions" value="504"/>
</dbReference>
<feature type="domain" description="U3 small nucleolar RNA-associated protein 6 N-terminal" evidence="6">
    <location>
        <begin position="12"/>
        <end position="92"/>
    </location>
</feature>